<evidence type="ECO:0000256" key="1">
    <source>
        <dbReference type="ARBA" id="ARBA00004123"/>
    </source>
</evidence>
<dbReference type="RefSeq" id="XP_056489701.1">
    <property type="nucleotide sequence ID" value="XM_056630399.1"/>
</dbReference>
<keyword evidence="3" id="KW-0813">Transport</keyword>
<dbReference type="GO" id="GO:0005737">
    <property type="term" value="C:cytoplasm"/>
    <property type="evidence" value="ECO:0007669"/>
    <property type="project" value="TreeGrafter"/>
</dbReference>
<dbReference type="OrthoDB" id="2016913at2759"/>
<organism evidence="5 6">
    <name type="scientific">Penicillium cosmopolitanum</name>
    <dbReference type="NCBI Taxonomy" id="1131564"/>
    <lineage>
        <taxon>Eukaryota</taxon>
        <taxon>Fungi</taxon>
        <taxon>Dikarya</taxon>
        <taxon>Ascomycota</taxon>
        <taxon>Pezizomycotina</taxon>
        <taxon>Eurotiomycetes</taxon>
        <taxon>Eurotiomycetidae</taxon>
        <taxon>Eurotiales</taxon>
        <taxon>Aspergillaceae</taxon>
        <taxon>Penicillium</taxon>
    </lineage>
</organism>
<dbReference type="PANTHER" id="PTHR12363:SF33">
    <property type="entry name" value="IMPORTIN-13"/>
    <property type="match status" value="1"/>
</dbReference>
<keyword evidence="4" id="KW-0539">Nucleus</keyword>
<dbReference type="PANTHER" id="PTHR12363">
    <property type="entry name" value="TRANSPORTIN 3 AND IMPORTIN 13"/>
    <property type="match status" value="1"/>
</dbReference>
<name>A0A9W9W2T9_9EURO</name>
<comment type="caution">
    <text evidence="5">The sequence shown here is derived from an EMBL/GenBank/DDBJ whole genome shotgun (WGS) entry which is preliminary data.</text>
</comment>
<sequence>MRELGDEIMATQLAGMGHNTGGPVAESHTLVSQLYHPGNQRDPARINEIQARLQQLQKGENAWEIADSLLRERSAHHRFMGALTFTVKVNVSSGDIEESMTVEILAQLVNHFVAIVNEGEQAMVIRKLASSLTTIFRHPKSPWKRAIWQLAASLAHGGYVSEQESQTVDFLNGVLPALSTQQALALSFFSVALAEDGLRLEVEPQDAKPILERCQANIEDGFLLVRYIMQQITISEAALREESTEVTLANEAMSSWKAWLGVYASRYTSSGESLQGIAVQCGQDIIKMLRFPTLSESAATVLTQAFDNRRWAFDENSIWALSEILSDSIVTMHIVAITKGDEGNESMAYVDLLVAYLSYLHLELFTDPMKPQNIGILTIVHGIFKTPGYASIDDPATPRVLEYWCEIAESATDELNSEDPRYQLVKGQLAEVVLGLFNKLLYPATEDLEDWGDDERAEFNSSRYEACDYLLSAYPILGVDLVRVFQKSATTHLENHDWRGFEAAMFCIAQLSEAVDENGHADQCLDAIFGSNAFSQLCTGSEAQIPLKARQTLVDTFGKYESYFERQNSLLPGVLNILFESLSFEPCAQTASRSILTLSKSCARVLTPELPIFLDQFDQFRTKPTATVSTMPKVLEGIATIIQKLSTDQEKVEMLERILDFFVQEAKKAREEAGTSYDVARSHGHLVLGCIASIGRGLRADSDEVFNLDEAEEQNPYPPSFWNAGPGSRAQQLIMEAMRILIVDFPVDSGIIDSACDILKAGYTESSGLFVFPPSLTVDFIKSFPLGISGTDVIMATASSFLASHASHAAHIRNEAVALIIHVTELFSSMLQTPDIYDPETANAGIDFLARLLPKYYHILFSLTEPLPSSTGNASSQHSPVFAVLLNFTLHALSRPEPLTIRSGSSFWVTMIELRGGNAEETAALDQVLEQFIPPLCQTLVKQFAGRCSRSDLPFLSDALRRTIFNKMRQARPSLATALETLDAQMADTNGNQVPVFSPQDKSRFLETLMIARGARPQTLELVRNFWLKCRNMSFDYTQ</sequence>
<comment type="similarity">
    <text evidence="2">Belongs to the importin beta family.</text>
</comment>
<reference evidence="5" key="2">
    <citation type="journal article" date="2023" name="IMA Fungus">
        <title>Comparative genomic study of the Penicillium genus elucidates a diverse pangenome and 15 lateral gene transfer events.</title>
        <authorList>
            <person name="Petersen C."/>
            <person name="Sorensen T."/>
            <person name="Nielsen M.R."/>
            <person name="Sondergaard T.E."/>
            <person name="Sorensen J.L."/>
            <person name="Fitzpatrick D.A."/>
            <person name="Frisvad J.C."/>
            <person name="Nielsen K.L."/>
        </authorList>
    </citation>
    <scope>NUCLEOTIDE SEQUENCE</scope>
    <source>
        <strain evidence="5">IBT 29677</strain>
    </source>
</reference>
<evidence type="ECO:0000313" key="5">
    <source>
        <dbReference type="EMBL" id="KAJ5397649.1"/>
    </source>
</evidence>
<dbReference type="GO" id="GO:0005634">
    <property type="term" value="C:nucleus"/>
    <property type="evidence" value="ECO:0007669"/>
    <property type="project" value="UniProtKB-SubCell"/>
</dbReference>
<dbReference type="Proteomes" id="UP001147747">
    <property type="component" value="Unassembled WGS sequence"/>
</dbReference>
<evidence type="ECO:0000256" key="4">
    <source>
        <dbReference type="ARBA" id="ARBA00023242"/>
    </source>
</evidence>
<keyword evidence="6" id="KW-1185">Reference proteome</keyword>
<accession>A0A9W9W2T9</accession>
<dbReference type="InterPro" id="IPR016024">
    <property type="entry name" value="ARM-type_fold"/>
</dbReference>
<gene>
    <name evidence="5" type="ORF">N7509_005762</name>
</gene>
<comment type="subcellular location">
    <subcellularLocation>
        <location evidence="1">Nucleus</location>
    </subcellularLocation>
</comment>
<protein>
    <submittedName>
        <fullName evidence="5">Armadillo-like helical</fullName>
    </submittedName>
</protein>
<reference evidence="5" key="1">
    <citation type="submission" date="2022-12" db="EMBL/GenBank/DDBJ databases">
        <authorList>
            <person name="Petersen C."/>
        </authorList>
    </citation>
    <scope>NUCLEOTIDE SEQUENCE</scope>
    <source>
        <strain evidence="5">IBT 29677</strain>
    </source>
</reference>
<dbReference type="AlphaFoldDB" id="A0A9W9W2T9"/>
<dbReference type="GO" id="GO:0006606">
    <property type="term" value="P:protein import into nucleus"/>
    <property type="evidence" value="ECO:0007669"/>
    <property type="project" value="TreeGrafter"/>
</dbReference>
<dbReference type="InterPro" id="IPR051345">
    <property type="entry name" value="Importin_beta-like_NTR"/>
</dbReference>
<evidence type="ECO:0000256" key="3">
    <source>
        <dbReference type="ARBA" id="ARBA00022448"/>
    </source>
</evidence>
<dbReference type="SUPFAM" id="SSF48371">
    <property type="entry name" value="ARM repeat"/>
    <property type="match status" value="1"/>
</dbReference>
<dbReference type="GeneID" id="81369379"/>
<dbReference type="InterPro" id="IPR011989">
    <property type="entry name" value="ARM-like"/>
</dbReference>
<dbReference type="Gene3D" id="1.25.10.10">
    <property type="entry name" value="Leucine-rich Repeat Variant"/>
    <property type="match status" value="1"/>
</dbReference>
<dbReference type="EMBL" id="JAPZBU010000006">
    <property type="protein sequence ID" value="KAJ5397649.1"/>
    <property type="molecule type" value="Genomic_DNA"/>
</dbReference>
<proteinExistence type="inferred from homology"/>
<evidence type="ECO:0000313" key="6">
    <source>
        <dbReference type="Proteomes" id="UP001147747"/>
    </source>
</evidence>
<evidence type="ECO:0000256" key="2">
    <source>
        <dbReference type="ARBA" id="ARBA00007991"/>
    </source>
</evidence>